<sequence length="367" mass="42938">MAAPVAQLDLEPPQRYQGRCPAFRQPTEIMSFSLDDNRDMHFDDRALNCYYPADMGTDLTKRYETFKARDMSINEHLDHLLAGLVHARQTNLQQLPSRPDFVTFRGIMTRIMYLPYNTREDWELGATRFNGTVYLEDHLTPARLRQQQDMNHHHRLLSYSGYRFETVSTVPVEPDQIRGPNDPILRERHDQDTNNMAEFNCIFQTKLGNHSIIMGAEVDCVSHGRHKEGRVGRYMELKTSAVINNDRQRHNFEANKLLKFYIQSFLAGIPKVVVGFRDHNNRLRELCYLKTLEIPRMVRQQQLWDPTVCLRFADQFLTWLGQVITEDDPNTSYTIKFQSSTRSVQVVYEGHQGGFLPSEFVQTFRSW</sequence>
<dbReference type="GO" id="GO:0005634">
    <property type="term" value="C:nucleus"/>
    <property type="evidence" value="ECO:0007669"/>
    <property type="project" value="UniProtKB-SubCell"/>
</dbReference>
<organism evidence="8 9">
    <name type="scientific">Dimargaris cristalligena</name>
    <dbReference type="NCBI Taxonomy" id="215637"/>
    <lineage>
        <taxon>Eukaryota</taxon>
        <taxon>Fungi</taxon>
        <taxon>Fungi incertae sedis</taxon>
        <taxon>Zoopagomycota</taxon>
        <taxon>Kickxellomycotina</taxon>
        <taxon>Dimargaritomycetes</taxon>
        <taxon>Dimargaritales</taxon>
        <taxon>Dimargaritaceae</taxon>
        <taxon>Dimargaris</taxon>
    </lineage>
</organism>
<accession>A0A4V1J4F3</accession>
<comment type="catalytic activity">
    <reaction evidence="5">
        <text>a 5'-end NAD(+)-phospho-ribonucleoside in mRNA + H2O = a 5'-end phospho-ribonucleoside in mRNA + NAD(+) + H(+)</text>
        <dbReference type="Rhea" id="RHEA:60880"/>
        <dbReference type="Rhea" id="RHEA-COMP:15692"/>
        <dbReference type="Rhea" id="RHEA-COMP:15698"/>
        <dbReference type="ChEBI" id="CHEBI:15377"/>
        <dbReference type="ChEBI" id="CHEBI:15378"/>
        <dbReference type="ChEBI" id="CHEBI:57540"/>
        <dbReference type="ChEBI" id="CHEBI:138282"/>
        <dbReference type="ChEBI" id="CHEBI:144029"/>
    </reaction>
    <physiologicalReaction direction="left-to-right" evidence="5">
        <dbReference type="Rhea" id="RHEA:60881"/>
    </physiologicalReaction>
</comment>
<evidence type="ECO:0000313" key="9">
    <source>
        <dbReference type="Proteomes" id="UP000268162"/>
    </source>
</evidence>
<evidence type="ECO:0000256" key="5">
    <source>
        <dbReference type="ARBA" id="ARBA00048124"/>
    </source>
</evidence>
<dbReference type="GO" id="GO:0000956">
    <property type="term" value="P:nuclear-transcribed mRNA catabolic process"/>
    <property type="evidence" value="ECO:0007669"/>
    <property type="project" value="TreeGrafter"/>
</dbReference>
<dbReference type="OrthoDB" id="5853397at2759"/>
<keyword evidence="6" id="KW-0694">RNA-binding</keyword>
<comment type="function">
    <text evidence="6">Decapping enzyme for NAD-capped RNAs: specifically hydrolyzes the nicotinamide adenine dinucleotide (NAD) cap from a subset of RNAs by removing the entire NAD moiety from the 5'-end of an NAD-capped RNA.</text>
</comment>
<keyword evidence="6" id="KW-0540">Nuclease</keyword>
<dbReference type="STRING" id="215637.A0A4V1J4F3"/>
<comment type="subcellular location">
    <subcellularLocation>
        <location evidence="6">Nucleus</location>
    </subcellularLocation>
</comment>
<dbReference type="GO" id="GO:0034353">
    <property type="term" value="F:mRNA 5'-diphosphatase activity"/>
    <property type="evidence" value="ECO:0007669"/>
    <property type="project" value="TreeGrafter"/>
</dbReference>
<evidence type="ECO:0000256" key="1">
    <source>
        <dbReference type="ARBA" id="ARBA00001968"/>
    </source>
</evidence>
<proteinExistence type="inferred from homology"/>
<evidence type="ECO:0000256" key="4">
    <source>
        <dbReference type="ARBA" id="ARBA00044692"/>
    </source>
</evidence>
<comment type="catalytic activity">
    <reaction evidence="4">
        <text>a 5'-end triphospho-ribonucleoside in mRNA + H2O = a 5'-end phospho-ribonucleoside in mRNA + diphosphate + H(+)</text>
        <dbReference type="Rhea" id="RHEA:78683"/>
        <dbReference type="Rhea" id="RHEA-COMP:15692"/>
        <dbReference type="Rhea" id="RHEA-COMP:17164"/>
        <dbReference type="ChEBI" id="CHEBI:15377"/>
        <dbReference type="ChEBI" id="CHEBI:15378"/>
        <dbReference type="ChEBI" id="CHEBI:33019"/>
        <dbReference type="ChEBI" id="CHEBI:138282"/>
        <dbReference type="ChEBI" id="CHEBI:167618"/>
    </reaction>
    <physiologicalReaction direction="left-to-right" evidence="4">
        <dbReference type="Rhea" id="RHEA:78684"/>
    </physiologicalReaction>
</comment>
<evidence type="ECO:0000256" key="2">
    <source>
        <dbReference type="ARBA" id="ARBA00006562"/>
    </source>
</evidence>
<dbReference type="Proteomes" id="UP000268162">
    <property type="component" value="Unassembled WGS sequence"/>
</dbReference>
<dbReference type="EC" id="3.6.1.-" evidence="6"/>
<keyword evidence="9" id="KW-1185">Reference proteome</keyword>
<dbReference type="PANTHER" id="PTHR12395">
    <property type="entry name" value="DOM-3 RELATED"/>
    <property type="match status" value="1"/>
</dbReference>
<dbReference type="GO" id="GO:0046872">
    <property type="term" value="F:metal ion binding"/>
    <property type="evidence" value="ECO:0007669"/>
    <property type="project" value="UniProtKB-KW"/>
</dbReference>
<keyword evidence="6" id="KW-0479">Metal-binding</keyword>
<keyword evidence="6" id="KW-0547">Nucleotide-binding</keyword>
<comment type="similarity">
    <text evidence="2 6">Belongs to the DXO/Dom3Z family.</text>
</comment>
<dbReference type="GO" id="GO:0005829">
    <property type="term" value="C:cytosol"/>
    <property type="evidence" value="ECO:0007669"/>
    <property type="project" value="TreeGrafter"/>
</dbReference>
<dbReference type="InterPro" id="IPR013961">
    <property type="entry name" value="RAI1"/>
</dbReference>
<dbReference type="EMBL" id="ML002890">
    <property type="protein sequence ID" value="RKP35359.1"/>
    <property type="molecule type" value="Genomic_DNA"/>
</dbReference>
<gene>
    <name evidence="8" type="ORF">BJ085DRAFT_37329</name>
</gene>
<dbReference type="PANTHER" id="PTHR12395:SF9">
    <property type="entry name" value="DECAPPING AND EXORIBONUCLEASE PROTEIN"/>
    <property type="match status" value="1"/>
</dbReference>
<feature type="domain" description="RAI1-like" evidence="7">
    <location>
        <begin position="24"/>
        <end position="361"/>
    </location>
</feature>
<dbReference type="GO" id="GO:0004518">
    <property type="term" value="F:nuclease activity"/>
    <property type="evidence" value="ECO:0007669"/>
    <property type="project" value="UniProtKB-KW"/>
</dbReference>
<dbReference type="GO" id="GO:0110155">
    <property type="term" value="P:NAD-cap decapping"/>
    <property type="evidence" value="ECO:0007669"/>
    <property type="project" value="TreeGrafter"/>
</dbReference>
<evidence type="ECO:0000256" key="6">
    <source>
        <dbReference type="RuleBase" id="RU367113"/>
    </source>
</evidence>
<dbReference type="GO" id="GO:0000166">
    <property type="term" value="F:nucleotide binding"/>
    <property type="evidence" value="ECO:0007669"/>
    <property type="project" value="UniProtKB-KW"/>
</dbReference>
<comment type="cofactor">
    <cofactor evidence="1 6">
        <name>a divalent metal cation</name>
        <dbReference type="ChEBI" id="CHEBI:60240"/>
    </cofactor>
</comment>
<keyword evidence="6" id="KW-0378">Hydrolase</keyword>
<keyword evidence="6" id="KW-0539">Nucleus</keyword>
<evidence type="ECO:0000259" key="7">
    <source>
        <dbReference type="Pfam" id="PF08652"/>
    </source>
</evidence>
<evidence type="ECO:0000256" key="3">
    <source>
        <dbReference type="ARBA" id="ARBA00044676"/>
    </source>
</evidence>
<protein>
    <recommendedName>
        <fullName evidence="6">Decapping nuclease</fullName>
        <ecNumber evidence="6">3.6.1.-</ecNumber>
    </recommendedName>
</protein>
<dbReference type="Pfam" id="PF08652">
    <property type="entry name" value="RAI1"/>
    <property type="match status" value="1"/>
</dbReference>
<comment type="catalytic activity">
    <reaction evidence="3">
        <text>a 5'-end (N(7)-methyl 5'-triphosphoguanosine)-ribonucleoside-ribonucleotide in mRNA + H2O = a (N(7)-methyl 5'-triphosphoguanosine)-nucleoside + a 5'-end phospho-ribonucleoside in mRNA + H(+)</text>
        <dbReference type="Rhea" id="RHEA:66928"/>
        <dbReference type="Rhea" id="RHEA-COMP:15692"/>
        <dbReference type="Rhea" id="RHEA-COMP:17313"/>
        <dbReference type="ChEBI" id="CHEBI:15377"/>
        <dbReference type="ChEBI" id="CHEBI:15378"/>
        <dbReference type="ChEBI" id="CHEBI:138282"/>
        <dbReference type="ChEBI" id="CHEBI:172876"/>
        <dbReference type="ChEBI" id="CHEBI:172877"/>
    </reaction>
    <physiologicalReaction direction="left-to-right" evidence="3">
        <dbReference type="Rhea" id="RHEA:66929"/>
    </physiologicalReaction>
</comment>
<reference evidence="9" key="1">
    <citation type="journal article" date="2018" name="Nat. Microbiol.">
        <title>Leveraging single-cell genomics to expand the fungal tree of life.</title>
        <authorList>
            <person name="Ahrendt S.R."/>
            <person name="Quandt C.A."/>
            <person name="Ciobanu D."/>
            <person name="Clum A."/>
            <person name="Salamov A."/>
            <person name="Andreopoulos B."/>
            <person name="Cheng J.F."/>
            <person name="Woyke T."/>
            <person name="Pelin A."/>
            <person name="Henrissat B."/>
            <person name="Reynolds N.K."/>
            <person name="Benny G.L."/>
            <person name="Smith M.E."/>
            <person name="James T.Y."/>
            <person name="Grigoriev I.V."/>
        </authorList>
    </citation>
    <scope>NUCLEOTIDE SEQUENCE [LARGE SCALE GENOMIC DNA]</scope>
    <source>
        <strain evidence="9">RSA 468</strain>
    </source>
</reference>
<dbReference type="GO" id="GO:0003723">
    <property type="term" value="F:RNA binding"/>
    <property type="evidence" value="ECO:0007669"/>
    <property type="project" value="UniProtKB-KW"/>
</dbReference>
<evidence type="ECO:0000313" key="8">
    <source>
        <dbReference type="EMBL" id="RKP35359.1"/>
    </source>
</evidence>
<name>A0A4V1J4F3_9FUNG</name>
<dbReference type="InterPro" id="IPR039039">
    <property type="entry name" value="RAI1-like_fam"/>
</dbReference>
<dbReference type="AlphaFoldDB" id="A0A4V1J4F3"/>